<dbReference type="OrthoDB" id="1299052at2"/>
<gene>
    <name evidence="1" type="ORF">C8N46_10427</name>
</gene>
<dbReference type="Proteomes" id="UP000244090">
    <property type="component" value="Unassembled WGS sequence"/>
</dbReference>
<name>A0A2T6BZ84_9FLAO</name>
<dbReference type="RefSeq" id="WP_108114631.1">
    <property type="nucleotide sequence ID" value="NZ_QBKT01000004.1"/>
</dbReference>
<accession>A0A2T6BZ84</accession>
<evidence type="ECO:0000313" key="1">
    <source>
        <dbReference type="EMBL" id="PTX61384.1"/>
    </source>
</evidence>
<dbReference type="Gene3D" id="3.30.1490.270">
    <property type="match status" value="1"/>
</dbReference>
<dbReference type="SUPFAM" id="SSF56059">
    <property type="entry name" value="Glutathione synthetase ATP-binding domain-like"/>
    <property type="match status" value="1"/>
</dbReference>
<proteinExistence type="predicted"/>
<sequence>MIKTIEKNILLNKFDAFTNQAATDIPAWINPSAHQLPSLLENYIYPVSSWPVIINKEMANELRELCVRLPKLLYKIPELYFQNDPKKVADYYYGGNELIAQYALICHEKKIDIGCRLDLTHTEKGFKVLEVNIGSSIGGWQVQSFEKAIRKYHPYLSNPETATYFQSENSQENYLTFLIDKILAQVSSISGELNVFMPIEQIQSEKIKKDSLDFFDVLLQKELQKRGLKGKVFSDKLTALQLKQGKLYLNNTVVHGIIILSLDQEEPPVDVFRAFLMDQVYFPDNLALNLYGDKRNLGLLIELAAQEKFANEDNELILKSIPWTAEIKNRDIIHQKETVNLLDFIRKNRENLVIKSARGYQGKDVFIGKFCADAEWEEAISLALTETDFIAQEFSDSLNYVAPNKHNQWTPHKLIWGAFGFGDTYGGVWVRMSEVKTDVGIINSATGAVEGIVYEMDDALLDD</sequence>
<organism evidence="1 2">
    <name type="scientific">Kordia periserrulae</name>
    <dbReference type="NCBI Taxonomy" id="701523"/>
    <lineage>
        <taxon>Bacteria</taxon>
        <taxon>Pseudomonadati</taxon>
        <taxon>Bacteroidota</taxon>
        <taxon>Flavobacteriia</taxon>
        <taxon>Flavobacteriales</taxon>
        <taxon>Flavobacteriaceae</taxon>
        <taxon>Kordia</taxon>
    </lineage>
</organism>
<comment type="caution">
    <text evidence="1">The sequence shown here is derived from an EMBL/GenBank/DDBJ whole genome shotgun (WGS) entry which is preliminary data.</text>
</comment>
<evidence type="ECO:0000313" key="2">
    <source>
        <dbReference type="Proteomes" id="UP000244090"/>
    </source>
</evidence>
<protein>
    <recommendedName>
        <fullName evidence="3">Circularly permuted ATP-grasp superfamily protein</fullName>
    </recommendedName>
</protein>
<evidence type="ECO:0008006" key="3">
    <source>
        <dbReference type="Google" id="ProtNLM"/>
    </source>
</evidence>
<dbReference type="EMBL" id="QBKT01000004">
    <property type="protein sequence ID" value="PTX61384.1"/>
    <property type="molecule type" value="Genomic_DNA"/>
</dbReference>
<dbReference type="AlphaFoldDB" id="A0A2T6BZ84"/>
<reference evidence="1 2" key="1">
    <citation type="submission" date="2018-04" db="EMBL/GenBank/DDBJ databases">
        <title>Genomic Encyclopedia of Archaeal and Bacterial Type Strains, Phase II (KMG-II): from individual species to whole genera.</title>
        <authorList>
            <person name="Goeker M."/>
        </authorList>
    </citation>
    <scope>NUCLEOTIDE SEQUENCE [LARGE SCALE GENOMIC DNA]</scope>
    <source>
        <strain evidence="1 2">DSM 25731</strain>
    </source>
</reference>
<keyword evidence="2" id="KW-1185">Reference proteome</keyword>